<protein>
    <submittedName>
        <fullName evidence="1">(northern house mosquito) hypothetical protein</fullName>
    </submittedName>
</protein>
<accession>A0A8D8KS22</accession>
<evidence type="ECO:0000313" key="1">
    <source>
        <dbReference type="EMBL" id="CAG6592602.1"/>
    </source>
</evidence>
<dbReference type="EMBL" id="HBUE01329823">
    <property type="protein sequence ID" value="CAG6592601.1"/>
    <property type="molecule type" value="Transcribed_RNA"/>
</dbReference>
<organism evidence="1">
    <name type="scientific">Culex pipiens</name>
    <name type="common">House mosquito</name>
    <dbReference type="NCBI Taxonomy" id="7175"/>
    <lineage>
        <taxon>Eukaryota</taxon>
        <taxon>Metazoa</taxon>
        <taxon>Ecdysozoa</taxon>
        <taxon>Arthropoda</taxon>
        <taxon>Hexapoda</taxon>
        <taxon>Insecta</taxon>
        <taxon>Pterygota</taxon>
        <taxon>Neoptera</taxon>
        <taxon>Endopterygota</taxon>
        <taxon>Diptera</taxon>
        <taxon>Nematocera</taxon>
        <taxon>Culicoidea</taxon>
        <taxon>Culicidae</taxon>
        <taxon>Culicinae</taxon>
        <taxon>Culicini</taxon>
        <taxon>Culex</taxon>
        <taxon>Culex</taxon>
    </lineage>
</organism>
<reference evidence="1" key="1">
    <citation type="submission" date="2021-05" db="EMBL/GenBank/DDBJ databases">
        <authorList>
            <person name="Alioto T."/>
            <person name="Alioto T."/>
            <person name="Gomez Garrido J."/>
        </authorList>
    </citation>
    <scope>NUCLEOTIDE SEQUENCE</scope>
</reference>
<dbReference type="EMBL" id="HBUE01329822">
    <property type="protein sequence ID" value="CAG6592600.1"/>
    <property type="molecule type" value="Transcribed_RNA"/>
</dbReference>
<dbReference type="EMBL" id="HBUE01064851">
    <property type="protein sequence ID" value="CAG6470250.1"/>
    <property type="molecule type" value="Transcribed_RNA"/>
</dbReference>
<dbReference type="EMBL" id="HBUE01329824">
    <property type="protein sequence ID" value="CAG6592602.1"/>
    <property type="molecule type" value="Transcribed_RNA"/>
</dbReference>
<proteinExistence type="predicted"/>
<dbReference type="EMBL" id="HBUE01223156">
    <property type="protein sequence ID" value="CAG6540530.1"/>
    <property type="molecule type" value="Transcribed_RNA"/>
</dbReference>
<sequence>MINIKVFTVIISAAEVNSMKKLILDTDLSRCWWLTNEEWCEIAFVKVESNLRQNLVRSFSLDSASSKVFRAQFATTCSNIPSNCCTITVNSVHRLFSKVPN</sequence>
<name>A0A8D8KS22_CULPI</name>
<dbReference type="EMBL" id="HBUE01223157">
    <property type="protein sequence ID" value="CAG6540531.1"/>
    <property type="molecule type" value="Transcribed_RNA"/>
</dbReference>
<dbReference type="AlphaFoldDB" id="A0A8D8KS22"/>
<dbReference type="EMBL" id="HBUE01064850">
    <property type="protein sequence ID" value="CAG6470249.1"/>
    <property type="molecule type" value="Transcribed_RNA"/>
</dbReference>
<dbReference type="EMBL" id="HBUE01223155">
    <property type="protein sequence ID" value="CAG6540529.1"/>
    <property type="molecule type" value="Transcribed_RNA"/>
</dbReference>